<accession>A0AA41RW46</accession>
<keyword evidence="6 9" id="KW-0804">Transcription</keyword>
<keyword evidence="3 9" id="KW-0862">Zinc</keyword>
<dbReference type="EMBL" id="JAJJMA010073020">
    <property type="protein sequence ID" value="MCL7027864.1"/>
    <property type="molecule type" value="Genomic_DNA"/>
</dbReference>
<evidence type="ECO:0000256" key="4">
    <source>
        <dbReference type="ARBA" id="ARBA00023015"/>
    </source>
</evidence>
<evidence type="ECO:0000256" key="10">
    <source>
        <dbReference type="SAM" id="MobiDB-lite"/>
    </source>
</evidence>
<dbReference type="AlphaFoldDB" id="A0AA41RW46"/>
<evidence type="ECO:0000259" key="11">
    <source>
        <dbReference type="PROSITE" id="PS50884"/>
    </source>
</evidence>
<dbReference type="Proteomes" id="UP001177140">
    <property type="component" value="Unassembled WGS sequence"/>
</dbReference>
<name>A0AA41RW46_PAPNU</name>
<evidence type="ECO:0000256" key="1">
    <source>
        <dbReference type="ARBA" id="ARBA00022723"/>
    </source>
</evidence>
<feature type="compositionally biased region" description="Polar residues" evidence="10">
    <location>
        <begin position="115"/>
        <end position="125"/>
    </location>
</feature>
<dbReference type="GO" id="GO:0008270">
    <property type="term" value="F:zinc ion binding"/>
    <property type="evidence" value="ECO:0007669"/>
    <property type="project" value="UniProtKB-KW"/>
</dbReference>
<feature type="compositionally biased region" description="Polar residues" evidence="10">
    <location>
        <begin position="11"/>
        <end position="22"/>
    </location>
</feature>
<dbReference type="PANTHER" id="PTHR31992:SF203">
    <property type="entry name" value="DOF ZINC FINGER PROTEIN"/>
    <property type="match status" value="1"/>
</dbReference>
<evidence type="ECO:0000313" key="12">
    <source>
        <dbReference type="EMBL" id="MCL7027864.1"/>
    </source>
</evidence>
<dbReference type="PANTHER" id="PTHR31992">
    <property type="entry name" value="DOF ZINC FINGER PROTEIN DOF1.4-RELATED"/>
    <property type="match status" value="1"/>
</dbReference>
<feature type="region of interest" description="Disordered" evidence="10">
    <location>
        <begin position="68"/>
        <end position="126"/>
    </location>
</feature>
<dbReference type="GO" id="GO:0003677">
    <property type="term" value="F:DNA binding"/>
    <property type="evidence" value="ECO:0007669"/>
    <property type="project" value="UniProtKB-UniRule"/>
</dbReference>
<keyword evidence="5 8" id="KW-0238">DNA-binding</keyword>
<evidence type="ECO:0000256" key="6">
    <source>
        <dbReference type="ARBA" id="ARBA00023163"/>
    </source>
</evidence>
<sequence>MPSDSGELRAVNQQSPAPSGNENMPIIPCPRCDSANTKFCYYNNYNLAQPRHFCKACRRYWTQGGALRNIPVGGGTRKGAKRSRTTATSSSSSSSPSPTSSSSDSKVINAKPAAVSTNNVPNTATVVPEPAATDHTATKGMAPIPIPLPLPLPLPLRCHDLLDLNNVNGNGSFTSLLSSTSTSTGHYPSSTSASHGFLGLGGFGLGLSSGFEEMGFEMGRSVWPLTDVAGDVVNPDCGGGGGNSVETWQIGNGGDHRHHGGFVDGHGDCFAWPDLGISTSTAVRRDQKA</sequence>
<evidence type="ECO:0000256" key="2">
    <source>
        <dbReference type="ARBA" id="ARBA00022771"/>
    </source>
</evidence>
<dbReference type="PROSITE" id="PS01361">
    <property type="entry name" value="ZF_DOF_1"/>
    <property type="match status" value="1"/>
</dbReference>
<evidence type="ECO:0000256" key="5">
    <source>
        <dbReference type="ARBA" id="ARBA00023125"/>
    </source>
</evidence>
<feature type="region of interest" description="Disordered" evidence="10">
    <location>
        <begin position="1"/>
        <end position="25"/>
    </location>
</feature>
<dbReference type="GO" id="GO:0003700">
    <property type="term" value="F:DNA-binding transcription factor activity"/>
    <property type="evidence" value="ECO:0007669"/>
    <property type="project" value="UniProtKB-UniRule"/>
</dbReference>
<keyword evidence="7 8" id="KW-0539">Nucleus</keyword>
<comment type="subcellular location">
    <subcellularLocation>
        <location evidence="8 9">Nucleus</location>
    </subcellularLocation>
</comment>
<dbReference type="InterPro" id="IPR045174">
    <property type="entry name" value="Dof"/>
</dbReference>
<feature type="compositionally biased region" description="Low complexity" evidence="10">
    <location>
        <begin position="85"/>
        <end position="105"/>
    </location>
</feature>
<evidence type="ECO:0000256" key="7">
    <source>
        <dbReference type="ARBA" id="ARBA00023242"/>
    </source>
</evidence>
<evidence type="ECO:0000256" key="9">
    <source>
        <dbReference type="RuleBase" id="RU369094"/>
    </source>
</evidence>
<dbReference type="PROSITE" id="PS50884">
    <property type="entry name" value="ZF_DOF_2"/>
    <property type="match status" value="1"/>
</dbReference>
<comment type="function">
    <text evidence="9">Transcription factor that binds specifically to a 5'-AA[AG]G-3' consensus core sequence.</text>
</comment>
<keyword evidence="1 9" id="KW-0479">Metal-binding</keyword>
<evidence type="ECO:0000313" key="13">
    <source>
        <dbReference type="Proteomes" id="UP001177140"/>
    </source>
</evidence>
<gene>
    <name evidence="12" type="ORF">MKW94_020388</name>
</gene>
<feature type="domain" description="Dof-type" evidence="11">
    <location>
        <begin position="27"/>
        <end position="81"/>
    </location>
</feature>
<proteinExistence type="predicted"/>
<dbReference type="Pfam" id="PF02701">
    <property type="entry name" value="Zn_ribbon_Dof"/>
    <property type="match status" value="1"/>
</dbReference>
<keyword evidence="2 8" id="KW-0863">Zinc-finger</keyword>
<protein>
    <recommendedName>
        <fullName evidence="9">Dof zinc finger protein</fullName>
    </recommendedName>
</protein>
<reference evidence="12" key="1">
    <citation type="submission" date="2022-03" db="EMBL/GenBank/DDBJ databases">
        <title>A functionally conserved STORR gene fusion in Papaver species that diverged 16.8 million years ago.</title>
        <authorList>
            <person name="Catania T."/>
        </authorList>
    </citation>
    <scope>NUCLEOTIDE SEQUENCE</scope>
    <source>
        <strain evidence="12">S-191538</strain>
    </source>
</reference>
<comment type="caution">
    <text evidence="12">The sequence shown here is derived from an EMBL/GenBank/DDBJ whole genome shotgun (WGS) entry which is preliminary data.</text>
</comment>
<keyword evidence="4 9" id="KW-0805">Transcription regulation</keyword>
<evidence type="ECO:0000256" key="3">
    <source>
        <dbReference type="ARBA" id="ARBA00022833"/>
    </source>
</evidence>
<dbReference type="InterPro" id="IPR003851">
    <property type="entry name" value="Znf_Dof"/>
</dbReference>
<evidence type="ECO:0000256" key="8">
    <source>
        <dbReference type="PROSITE-ProRule" id="PRU00071"/>
    </source>
</evidence>
<keyword evidence="13" id="KW-1185">Reference proteome</keyword>
<organism evidence="12 13">
    <name type="scientific">Papaver nudicaule</name>
    <name type="common">Iceland poppy</name>
    <dbReference type="NCBI Taxonomy" id="74823"/>
    <lineage>
        <taxon>Eukaryota</taxon>
        <taxon>Viridiplantae</taxon>
        <taxon>Streptophyta</taxon>
        <taxon>Embryophyta</taxon>
        <taxon>Tracheophyta</taxon>
        <taxon>Spermatophyta</taxon>
        <taxon>Magnoliopsida</taxon>
        <taxon>Ranunculales</taxon>
        <taxon>Papaveraceae</taxon>
        <taxon>Papaveroideae</taxon>
        <taxon>Papaver</taxon>
    </lineage>
</organism>
<dbReference type="GO" id="GO:0005634">
    <property type="term" value="C:nucleus"/>
    <property type="evidence" value="ECO:0007669"/>
    <property type="project" value="UniProtKB-SubCell"/>
</dbReference>